<evidence type="ECO:0008006" key="3">
    <source>
        <dbReference type="Google" id="ProtNLM"/>
    </source>
</evidence>
<keyword evidence="2" id="KW-1185">Reference proteome</keyword>
<name>A0ABX7P9L7_9BACT</name>
<dbReference type="EMBL" id="CP071090">
    <property type="protein sequence ID" value="QSQ27142.1"/>
    <property type="molecule type" value="Genomic_DNA"/>
</dbReference>
<evidence type="ECO:0000313" key="2">
    <source>
        <dbReference type="Proteomes" id="UP000662747"/>
    </source>
</evidence>
<dbReference type="RefSeq" id="WP_206728669.1">
    <property type="nucleotide sequence ID" value="NZ_CP071090.1"/>
</dbReference>
<dbReference type="PROSITE" id="PS51257">
    <property type="entry name" value="PROKAR_LIPOPROTEIN"/>
    <property type="match status" value="1"/>
</dbReference>
<proteinExistence type="predicted"/>
<organism evidence="1 2">
    <name type="scientific">Pyxidicoccus parkwayensis</name>
    <dbReference type="NCBI Taxonomy" id="2813578"/>
    <lineage>
        <taxon>Bacteria</taxon>
        <taxon>Pseudomonadati</taxon>
        <taxon>Myxococcota</taxon>
        <taxon>Myxococcia</taxon>
        <taxon>Myxococcales</taxon>
        <taxon>Cystobacterineae</taxon>
        <taxon>Myxococcaceae</taxon>
        <taxon>Pyxidicoccus</taxon>
    </lineage>
</organism>
<sequence>MMRGWIAAGVLVSAIATGCGPTDTTAEADALGSSKSAAWGCTMEPSSTGCWWFTCNSDFSYEEACAGALEAGTDYCASRGGVDSRSRLCAHNATTPPYQGNYLFCCQ</sequence>
<reference evidence="1 2" key="1">
    <citation type="submission" date="2021-02" db="EMBL/GenBank/DDBJ databases">
        <title>De Novo genome assembly of isolated myxobacteria.</title>
        <authorList>
            <person name="Stevens D.C."/>
        </authorList>
    </citation>
    <scope>NUCLEOTIDE SEQUENCE [LARGE SCALE GENOMIC DNA]</scope>
    <source>
        <strain evidence="2">SCPEA02</strain>
    </source>
</reference>
<evidence type="ECO:0000313" key="1">
    <source>
        <dbReference type="EMBL" id="QSQ27142.1"/>
    </source>
</evidence>
<gene>
    <name evidence="1" type="ORF">JY651_20490</name>
</gene>
<accession>A0ABX7P9L7</accession>
<protein>
    <recommendedName>
        <fullName evidence="3">Lipoprotein</fullName>
    </recommendedName>
</protein>
<dbReference type="Proteomes" id="UP000662747">
    <property type="component" value="Chromosome"/>
</dbReference>